<dbReference type="OrthoDB" id="7859418at2"/>
<accession>A0A1H3IGQ1</accession>
<protein>
    <recommendedName>
        <fullName evidence="4">DUF4345 domain-containing protein</fullName>
    </recommendedName>
</protein>
<keyword evidence="3" id="KW-1185">Reference proteome</keyword>
<keyword evidence="1" id="KW-0472">Membrane</keyword>
<dbReference type="RefSeq" id="WP_089882043.1">
    <property type="nucleotide sequence ID" value="NZ_FNPF01000005.1"/>
</dbReference>
<reference evidence="2 3" key="1">
    <citation type="submission" date="2016-10" db="EMBL/GenBank/DDBJ databases">
        <authorList>
            <person name="de Groot N.N."/>
        </authorList>
    </citation>
    <scope>NUCLEOTIDE SEQUENCE [LARGE SCALE GENOMIC DNA]</scope>
    <source>
        <strain evidence="2 3">DSM 26880</strain>
    </source>
</reference>
<evidence type="ECO:0008006" key="4">
    <source>
        <dbReference type="Google" id="ProtNLM"/>
    </source>
</evidence>
<evidence type="ECO:0000313" key="2">
    <source>
        <dbReference type="EMBL" id="SDY26812.1"/>
    </source>
</evidence>
<organism evidence="2 3">
    <name type="scientific">Citreimonas salinaria</name>
    <dbReference type="NCBI Taxonomy" id="321339"/>
    <lineage>
        <taxon>Bacteria</taxon>
        <taxon>Pseudomonadati</taxon>
        <taxon>Pseudomonadota</taxon>
        <taxon>Alphaproteobacteria</taxon>
        <taxon>Rhodobacterales</taxon>
        <taxon>Roseobacteraceae</taxon>
        <taxon>Citreimonas</taxon>
    </lineage>
</organism>
<dbReference type="Pfam" id="PF14248">
    <property type="entry name" value="DUF4345"/>
    <property type="match status" value="1"/>
</dbReference>
<feature type="transmembrane region" description="Helical" evidence="1">
    <location>
        <begin position="97"/>
        <end position="116"/>
    </location>
</feature>
<keyword evidence="1" id="KW-0812">Transmembrane</keyword>
<feature type="transmembrane region" description="Helical" evidence="1">
    <location>
        <begin position="51"/>
        <end position="76"/>
    </location>
</feature>
<keyword evidence="1" id="KW-1133">Transmembrane helix</keyword>
<evidence type="ECO:0000256" key="1">
    <source>
        <dbReference type="SAM" id="Phobius"/>
    </source>
</evidence>
<proteinExistence type="predicted"/>
<evidence type="ECO:0000313" key="3">
    <source>
        <dbReference type="Proteomes" id="UP000199286"/>
    </source>
</evidence>
<dbReference type="InterPro" id="IPR025597">
    <property type="entry name" value="DUF4345"/>
</dbReference>
<gene>
    <name evidence="2" type="ORF">SAMN05444340_10554</name>
</gene>
<dbReference type="AlphaFoldDB" id="A0A1H3IGQ1"/>
<dbReference type="EMBL" id="FNPF01000005">
    <property type="protein sequence ID" value="SDY26812.1"/>
    <property type="molecule type" value="Genomic_DNA"/>
</dbReference>
<dbReference type="STRING" id="321339.SAMN05444340_10554"/>
<sequence>MLDLIDPLIALLTIAFGLFGFVAPRYTAGVLEMQPTDSTMGLSEIRASAGGLFVAIGVVCLATGAPWAYAMLGVAYAGASAGRAISMVVDKPPQPKALIWFAFEAIPAAWLIWTNWPG</sequence>
<name>A0A1H3IGQ1_9RHOB</name>
<dbReference type="Proteomes" id="UP000199286">
    <property type="component" value="Unassembled WGS sequence"/>
</dbReference>